<accession>A0A2G1DIF0</accession>
<dbReference type="EMBL" id="CP032098">
    <property type="protein sequence ID" value="AXX91864.1"/>
    <property type="molecule type" value="Genomic_DNA"/>
</dbReference>
<evidence type="ECO:0000256" key="2">
    <source>
        <dbReference type="SAM" id="SignalP"/>
    </source>
</evidence>
<dbReference type="Pfam" id="PF09832">
    <property type="entry name" value="DUF2059"/>
    <property type="match status" value="1"/>
</dbReference>
<keyword evidence="6" id="KW-1185">Reference proteome</keyword>
<dbReference type="Proteomes" id="UP000221222">
    <property type="component" value="Unassembled WGS sequence"/>
</dbReference>
<name>A0A2G1DIF0_9BACT</name>
<dbReference type="InterPro" id="IPR018637">
    <property type="entry name" value="DUF2059"/>
</dbReference>
<protein>
    <submittedName>
        <fullName evidence="4">DUF2059 domain-containing protein</fullName>
    </submittedName>
</protein>
<reference evidence="5 6" key="1">
    <citation type="submission" date="2017-09" db="EMBL/GenBank/DDBJ databases">
        <title>Arcobacter canalis sp. nov., a new species isolated from a water canal contaminated with urban sewage.</title>
        <authorList>
            <person name="Perez-Cataluna A."/>
            <person name="Salas-Masso N."/>
            <person name="Figueras M.J."/>
        </authorList>
    </citation>
    <scope>NUCLEOTIDE SEQUENCE [LARGE SCALE GENOMIC DNA]</scope>
    <source>
        <strain evidence="5 6">F98-3</strain>
    </source>
</reference>
<dbReference type="KEGG" id="amol:AMOL_0870"/>
<gene>
    <name evidence="4" type="ORF">AMOL_0870</name>
    <name evidence="5" type="ORF">CPU12_06020</name>
</gene>
<evidence type="ECO:0000259" key="3">
    <source>
        <dbReference type="Pfam" id="PF09832"/>
    </source>
</evidence>
<keyword evidence="2" id="KW-0732">Signal</keyword>
<dbReference type="EMBL" id="NXFY01000007">
    <property type="protein sequence ID" value="PHO18273.1"/>
    <property type="molecule type" value="Genomic_DNA"/>
</dbReference>
<proteinExistence type="predicted"/>
<dbReference type="RefSeq" id="WP_099342195.1">
    <property type="nucleotide sequence ID" value="NZ_CP032098.1"/>
</dbReference>
<evidence type="ECO:0000313" key="4">
    <source>
        <dbReference type="EMBL" id="AXX91864.1"/>
    </source>
</evidence>
<feature type="domain" description="DUF2059" evidence="3">
    <location>
        <begin position="75"/>
        <end position="132"/>
    </location>
</feature>
<keyword evidence="1" id="KW-0175">Coiled coil</keyword>
<organism evidence="5 6">
    <name type="scientific">Malaciobacter molluscorum LMG 25693</name>
    <dbReference type="NCBI Taxonomy" id="870501"/>
    <lineage>
        <taxon>Bacteria</taxon>
        <taxon>Pseudomonadati</taxon>
        <taxon>Campylobacterota</taxon>
        <taxon>Epsilonproteobacteria</taxon>
        <taxon>Campylobacterales</taxon>
        <taxon>Arcobacteraceae</taxon>
        <taxon>Malaciobacter</taxon>
    </lineage>
</organism>
<evidence type="ECO:0000313" key="7">
    <source>
        <dbReference type="Proteomes" id="UP000262712"/>
    </source>
</evidence>
<evidence type="ECO:0000256" key="1">
    <source>
        <dbReference type="SAM" id="Coils"/>
    </source>
</evidence>
<dbReference type="Proteomes" id="UP000262712">
    <property type="component" value="Chromosome"/>
</dbReference>
<evidence type="ECO:0000313" key="6">
    <source>
        <dbReference type="Proteomes" id="UP000221222"/>
    </source>
</evidence>
<feature type="chain" id="PRO_5044573567" evidence="2">
    <location>
        <begin position="21"/>
        <end position="154"/>
    </location>
</feature>
<sequence>MKLRKIILPLFLALSLYANEAHDEAEKIITLINKNNNYDKIVEQLLKVQMQIKPQLRPFENVLREFFAKYINFNSIKEDLISLYTNRFTADELKEIRKFYESPVGKKTITELPKITYESNQIGIRKVQAHQEELKQMLQKQVELMKEKQKINNN</sequence>
<evidence type="ECO:0000313" key="5">
    <source>
        <dbReference type="EMBL" id="PHO18273.1"/>
    </source>
</evidence>
<dbReference type="AlphaFoldDB" id="A0A2G1DIF0"/>
<feature type="coiled-coil region" evidence="1">
    <location>
        <begin position="127"/>
        <end position="154"/>
    </location>
</feature>
<reference evidence="4 7" key="2">
    <citation type="submission" date="2018-08" db="EMBL/GenBank/DDBJ databases">
        <title>Complete genome of the Arcobacter molluscorum type strain LMG 25693.</title>
        <authorList>
            <person name="Miller W.G."/>
            <person name="Yee E."/>
            <person name="Bono J.L."/>
        </authorList>
    </citation>
    <scope>NUCLEOTIDE SEQUENCE [LARGE SCALE GENOMIC DNA]</scope>
    <source>
        <strain evidence="4 7">CECT 7696</strain>
    </source>
</reference>
<feature type="signal peptide" evidence="2">
    <location>
        <begin position="1"/>
        <end position="20"/>
    </location>
</feature>